<comment type="caution">
    <text evidence="2">The sequence shown here is derived from an EMBL/GenBank/DDBJ whole genome shotgun (WGS) entry which is preliminary data.</text>
</comment>
<dbReference type="Proteomes" id="UP001156641">
    <property type="component" value="Unassembled WGS sequence"/>
</dbReference>
<dbReference type="Gene3D" id="3.10.450.50">
    <property type="match status" value="1"/>
</dbReference>
<evidence type="ECO:0000259" key="1">
    <source>
        <dbReference type="Pfam" id="PF13577"/>
    </source>
</evidence>
<accession>A0ABQ6A5L0</accession>
<gene>
    <name evidence="2" type="ORF">GCM10010909_21400</name>
</gene>
<organism evidence="2 3">
    <name type="scientific">Acidocella aquatica</name>
    <dbReference type="NCBI Taxonomy" id="1922313"/>
    <lineage>
        <taxon>Bacteria</taxon>
        <taxon>Pseudomonadati</taxon>
        <taxon>Pseudomonadota</taxon>
        <taxon>Alphaproteobacteria</taxon>
        <taxon>Acetobacterales</taxon>
        <taxon>Acidocellaceae</taxon>
        <taxon>Acidocella</taxon>
    </lineage>
</organism>
<protein>
    <submittedName>
        <fullName evidence="2">Bile-acid 7-alpha-dehydratase</fullName>
    </submittedName>
</protein>
<name>A0ABQ6A5L0_9PROT</name>
<dbReference type="EMBL" id="BSOS01000066">
    <property type="protein sequence ID" value="GLR67459.1"/>
    <property type="molecule type" value="Genomic_DNA"/>
</dbReference>
<proteinExistence type="predicted"/>
<sequence>MTEFSGIEKLLALEEIKLLKARRDRAVDTKDWDLYLSLHAPDHVSHNDGYERWNNAQEMISNVKKLLDETKISVHHSHTPEITFESPVKAKGIWAMEDNIFWKQGDEDHWLHGFGFYHETYEKRDGKWLFTSRQLKRTHVLTSAGTKGVLQP</sequence>
<reference evidence="3" key="1">
    <citation type="journal article" date="2019" name="Int. J. Syst. Evol. Microbiol.">
        <title>The Global Catalogue of Microorganisms (GCM) 10K type strain sequencing project: providing services to taxonomists for standard genome sequencing and annotation.</title>
        <authorList>
            <consortium name="The Broad Institute Genomics Platform"/>
            <consortium name="The Broad Institute Genome Sequencing Center for Infectious Disease"/>
            <person name="Wu L."/>
            <person name="Ma J."/>
        </authorList>
    </citation>
    <scope>NUCLEOTIDE SEQUENCE [LARGE SCALE GENOMIC DNA]</scope>
    <source>
        <strain evidence="3">NBRC 112502</strain>
    </source>
</reference>
<dbReference type="SUPFAM" id="SSF54427">
    <property type="entry name" value="NTF2-like"/>
    <property type="match status" value="1"/>
</dbReference>
<dbReference type="Pfam" id="PF13577">
    <property type="entry name" value="SnoaL_4"/>
    <property type="match status" value="1"/>
</dbReference>
<keyword evidence="3" id="KW-1185">Reference proteome</keyword>
<evidence type="ECO:0000313" key="2">
    <source>
        <dbReference type="EMBL" id="GLR67459.1"/>
    </source>
</evidence>
<dbReference type="InterPro" id="IPR037401">
    <property type="entry name" value="SnoaL-like"/>
</dbReference>
<feature type="domain" description="SnoaL-like" evidence="1">
    <location>
        <begin position="9"/>
        <end position="133"/>
    </location>
</feature>
<dbReference type="InterPro" id="IPR032710">
    <property type="entry name" value="NTF2-like_dom_sf"/>
</dbReference>
<evidence type="ECO:0000313" key="3">
    <source>
        <dbReference type="Proteomes" id="UP001156641"/>
    </source>
</evidence>